<dbReference type="AlphaFoldDB" id="A0AAJ8E091"/>
<protein>
    <submittedName>
        <fullName evidence="1">Uncharacterized protein</fullName>
    </submittedName>
</protein>
<accession>A0AAJ8E091</accession>
<evidence type="ECO:0000313" key="1">
    <source>
        <dbReference type="RefSeq" id="XP_059601926.1"/>
    </source>
</evidence>
<dbReference type="GeneID" id="84592681"/>
<dbReference type="VEuPathDB" id="FungiDB:An12g08450"/>
<dbReference type="KEGG" id="ang:An12g08450"/>
<organism evidence="1">
    <name type="scientific">Aspergillus niger</name>
    <dbReference type="NCBI Taxonomy" id="5061"/>
    <lineage>
        <taxon>Eukaryota</taxon>
        <taxon>Fungi</taxon>
        <taxon>Dikarya</taxon>
        <taxon>Ascomycota</taxon>
        <taxon>Pezizomycotina</taxon>
        <taxon>Eurotiomycetes</taxon>
        <taxon>Eurotiomycetidae</taxon>
        <taxon>Eurotiales</taxon>
        <taxon>Aspergillaceae</taxon>
        <taxon>Aspergillus</taxon>
        <taxon>Aspergillus subgen. Circumdati</taxon>
    </lineage>
</organism>
<name>A0AAJ8E091_ASPNG</name>
<proteinExistence type="predicted"/>
<sequence length="183" mass="20268">MSQWPKWCSFFFFLRGKRFQTGESDRQADTDAPTGHMGTARELVSSPSWTWLATTIRCGGRVITALIRNKSKHLQPNHTEIARPIVNVDEGSSSMTSVVEQDCRNCTVANGAEDWCCDPDAEALVSGRWATGPPIIVALLVILLVMSTTGRPDSRRSYAGSVDHVIQVILFPHSESTTYDGYY</sequence>
<dbReference type="RefSeq" id="XP_059601926.1">
    <property type="nucleotide sequence ID" value="XM_059743589.1"/>
</dbReference>
<reference evidence="1" key="1">
    <citation type="submission" date="2025-02" db="EMBL/GenBank/DDBJ databases">
        <authorList>
            <consortium name="NCBI Genome Project"/>
        </authorList>
    </citation>
    <scope>NUCLEOTIDE SEQUENCE</scope>
</reference>
<reference evidence="1" key="2">
    <citation type="submission" date="2025-08" db="UniProtKB">
        <authorList>
            <consortium name="RefSeq"/>
        </authorList>
    </citation>
    <scope>IDENTIFICATION</scope>
</reference>
<gene>
    <name evidence="1" type="ORF">An12g08450</name>
</gene>